<comment type="pathway">
    <text evidence="2 13">Energy metabolism; oxidative phosphorylation.</text>
</comment>
<evidence type="ECO:0000256" key="12">
    <source>
        <dbReference type="ARBA" id="ARBA00031049"/>
    </source>
</evidence>
<dbReference type="EMBL" id="JASPKY010000026">
    <property type="protein sequence ID" value="KAK9751707.1"/>
    <property type="molecule type" value="Genomic_DNA"/>
</dbReference>
<reference evidence="14 15" key="1">
    <citation type="journal article" date="2024" name="BMC Genomics">
        <title>De novo assembly and annotation of Popillia japonica's genome with initial clues to its potential as an invasive pest.</title>
        <authorList>
            <person name="Cucini C."/>
            <person name="Boschi S."/>
            <person name="Funari R."/>
            <person name="Cardaioli E."/>
            <person name="Iannotti N."/>
            <person name="Marturano G."/>
            <person name="Paoli F."/>
            <person name="Bruttini M."/>
            <person name="Carapelli A."/>
            <person name="Frati F."/>
            <person name="Nardi F."/>
        </authorList>
    </citation>
    <scope>NUCLEOTIDE SEQUENCE [LARGE SCALE GENOMIC DNA]</scope>
    <source>
        <strain evidence="14">DMR45628</strain>
    </source>
</reference>
<comment type="similarity">
    <text evidence="3 13">Belongs to the cytochrome c oxidase subunit 5A family.</text>
</comment>
<dbReference type="Pfam" id="PF02284">
    <property type="entry name" value="COX5A"/>
    <property type="match status" value="1"/>
</dbReference>
<dbReference type="PANTHER" id="PTHR14200:SF11">
    <property type="entry name" value="CYTOCHROME C OXIDASE SUBUNIT 5A, MITOCHONDRIAL"/>
    <property type="match status" value="1"/>
</dbReference>
<dbReference type="GO" id="GO:0006123">
    <property type="term" value="P:mitochondrial electron transport, cytochrome c to oxygen"/>
    <property type="evidence" value="ECO:0007669"/>
    <property type="project" value="UniProtKB-UniRule"/>
</dbReference>
<keyword evidence="11 13" id="KW-0472">Membrane</keyword>
<organism evidence="14 15">
    <name type="scientific">Popillia japonica</name>
    <name type="common">Japanese beetle</name>
    <dbReference type="NCBI Taxonomy" id="7064"/>
    <lineage>
        <taxon>Eukaryota</taxon>
        <taxon>Metazoa</taxon>
        <taxon>Ecdysozoa</taxon>
        <taxon>Arthropoda</taxon>
        <taxon>Hexapoda</taxon>
        <taxon>Insecta</taxon>
        <taxon>Pterygota</taxon>
        <taxon>Neoptera</taxon>
        <taxon>Endopterygota</taxon>
        <taxon>Coleoptera</taxon>
        <taxon>Polyphaga</taxon>
        <taxon>Scarabaeiformia</taxon>
        <taxon>Scarabaeidae</taxon>
        <taxon>Rutelinae</taxon>
        <taxon>Popillia</taxon>
    </lineage>
</organism>
<evidence type="ECO:0000256" key="11">
    <source>
        <dbReference type="ARBA" id="ARBA00023136"/>
    </source>
</evidence>
<protein>
    <recommendedName>
        <fullName evidence="4 13">Cytochrome c oxidase subunit 5A, mitochondrial</fullName>
    </recommendedName>
    <alternativeName>
        <fullName evidence="12 13">Cytochrome c oxidase polypeptide Va</fullName>
    </alternativeName>
</protein>
<keyword evidence="5 13" id="KW-0349">Heme</keyword>
<comment type="subunit">
    <text evidence="13">Component of the cytochrome c oxidase (complex IV, CIV), a multisubunit enzyme composed of a catalytic core of 3 subunits and several supernumerary subunits. The complex exists as a monomer or a dimer and forms supercomplexes (SCs) in the inner mitochondrial membrane with ubiquinol-cytochrome c oxidoreductase (cytochrome b-c1 complex, complex III, CIII).</text>
</comment>
<evidence type="ECO:0000313" key="14">
    <source>
        <dbReference type="EMBL" id="KAK9751707.1"/>
    </source>
</evidence>
<proteinExistence type="inferred from homology"/>
<comment type="caution">
    <text evidence="14">The sequence shown here is derived from an EMBL/GenBank/DDBJ whole genome shotgun (WGS) entry which is preliminary data.</text>
</comment>
<evidence type="ECO:0000256" key="5">
    <source>
        <dbReference type="ARBA" id="ARBA00022617"/>
    </source>
</evidence>
<keyword evidence="8 13" id="KW-0809">Transit peptide</keyword>
<dbReference type="PANTHER" id="PTHR14200">
    <property type="entry name" value="CYTOCHROME C OXIDASE POLYPEPTIDE"/>
    <property type="match status" value="1"/>
</dbReference>
<name>A0AAW1N037_POPJA</name>
<dbReference type="GO" id="GO:0045277">
    <property type="term" value="C:respiratory chain complex IV"/>
    <property type="evidence" value="ECO:0007669"/>
    <property type="project" value="UniProtKB-UniRule"/>
</dbReference>
<keyword evidence="15" id="KW-1185">Reference proteome</keyword>
<evidence type="ECO:0000256" key="3">
    <source>
        <dbReference type="ARBA" id="ARBA00007972"/>
    </source>
</evidence>
<evidence type="ECO:0000256" key="10">
    <source>
        <dbReference type="ARBA" id="ARBA00023128"/>
    </source>
</evidence>
<dbReference type="Proteomes" id="UP001458880">
    <property type="component" value="Unassembled WGS sequence"/>
</dbReference>
<gene>
    <name evidence="14" type="ORF">QE152_g4832</name>
</gene>
<evidence type="ECO:0000256" key="1">
    <source>
        <dbReference type="ARBA" id="ARBA00004443"/>
    </source>
</evidence>
<evidence type="ECO:0000256" key="7">
    <source>
        <dbReference type="ARBA" id="ARBA00022792"/>
    </source>
</evidence>
<dbReference type="InterPro" id="IPR036545">
    <property type="entry name" value="Cyt_c_oxidase_su5A/6_sf"/>
</dbReference>
<evidence type="ECO:0000256" key="8">
    <source>
        <dbReference type="ARBA" id="ARBA00022946"/>
    </source>
</evidence>
<dbReference type="GO" id="GO:0046872">
    <property type="term" value="F:metal ion binding"/>
    <property type="evidence" value="ECO:0007669"/>
    <property type="project" value="UniProtKB-UniRule"/>
</dbReference>
<evidence type="ECO:0000256" key="6">
    <source>
        <dbReference type="ARBA" id="ARBA00022723"/>
    </source>
</evidence>
<dbReference type="CDD" id="cd00923">
    <property type="entry name" value="Cyt_c_Oxidase_Va"/>
    <property type="match status" value="1"/>
</dbReference>
<evidence type="ECO:0000256" key="2">
    <source>
        <dbReference type="ARBA" id="ARBA00004673"/>
    </source>
</evidence>
<keyword evidence="7 13" id="KW-0999">Mitochondrion inner membrane</keyword>
<evidence type="ECO:0000256" key="9">
    <source>
        <dbReference type="ARBA" id="ARBA00023004"/>
    </source>
</evidence>
<keyword evidence="10 13" id="KW-0496">Mitochondrion</keyword>
<evidence type="ECO:0000256" key="13">
    <source>
        <dbReference type="RuleBase" id="RU368103"/>
    </source>
</evidence>
<dbReference type="GO" id="GO:0005743">
    <property type="term" value="C:mitochondrial inner membrane"/>
    <property type="evidence" value="ECO:0007669"/>
    <property type="project" value="UniProtKB-SubCell"/>
</dbReference>
<evidence type="ECO:0000256" key="4">
    <source>
        <dbReference type="ARBA" id="ARBA00021968"/>
    </source>
</evidence>
<evidence type="ECO:0000313" key="15">
    <source>
        <dbReference type="Proteomes" id="UP001458880"/>
    </source>
</evidence>
<dbReference type="Gene3D" id="1.25.40.40">
    <property type="entry name" value="Cytochrome c oxidase, subunit Va/VI"/>
    <property type="match status" value="1"/>
</dbReference>
<comment type="subcellular location">
    <subcellularLocation>
        <location evidence="1 13">Mitochondrion inner membrane</location>
        <topology evidence="1 13">Peripheral membrane protein</topology>
        <orientation evidence="1 13">Matrix side</orientation>
    </subcellularLocation>
</comment>
<comment type="function">
    <text evidence="13">Component of the cytochrome c oxidase, the last enzyme in the mitochondrial electron transport chain which drives oxidative phosphorylation. The respiratory chain contains 3 multisubunit complexes succinate dehydrogenase (complex II, CII), ubiquinol-cytochrome c oxidoreductase (cytochrome b-c1 complex, complex III, CIII) and cytochrome c oxidase (complex IV, CIV), that cooperate to transfer electrons derived from NADH and succinate to molecular oxygen, creating an electrochemical gradient over the inner membrane that drives transmembrane transport and the ATP synthase. Cytochrome c oxidase is the component of the respiratory chain that catalyzes the reduction of oxygen to water. Electrons originating from reduced cytochrome c in the intermembrane space (IMS) are transferred via the dinuclear copper A center (CU(A)) of subunit 2 and heme A of subunit 1 to the active site in subunit 1, a binuclear center (BNC) formed by heme A3 and copper B (CU(B)). The BNC reduces molecular oxygen to 2 water molecules using 4 electrons from cytochrome c in the IMS and 4 protons from the mitochondrial matrix.</text>
</comment>
<sequence length="142" mass="16319">MASRFFNQTSKIVASQSQNIHTVYPVHETAEQCDNRYIRYFNRPDIDGWDLRSGMTDLLGLDLVPDPKVIIAAMYACRRVNDYSLAVRFIEAVKDKCGDKVCEIYPYIIQEIAPVICELGVDTPEILGYDKPELWMDSVMEF</sequence>
<keyword evidence="9 13" id="KW-0408">Iron</keyword>
<dbReference type="SUPFAM" id="SSF48479">
    <property type="entry name" value="Cytochrome c oxidase subunit E"/>
    <property type="match status" value="1"/>
</dbReference>
<dbReference type="AlphaFoldDB" id="A0AAW1N037"/>
<dbReference type="InterPro" id="IPR003204">
    <property type="entry name" value="Cyt_c_oxidase_su5A/6"/>
</dbReference>
<keyword evidence="6 13" id="KW-0479">Metal-binding</keyword>
<accession>A0AAW1N037</accession>